<evidence type="ECO:0000259" key="9">
    <source>
        <dbReference type="PROSITE" id="PS50110"/>
    </source>
</evidence>
<dbReference type="GO" id="GO:0032993">
    <property type="term" value="C:protein-DNA complex"/>
    <property type="evidence" value="ECO:0007669"/>
    <property type="project" value="TreeGrafter"/>
</dbReference>
<dbReference type="AlphaFoldDB" id="A0A554A4H2"/>
<evidence type="ECO:0000256" key="6">
    <source>
        <dbReference type="ARBA" id="ARBA00023163"/>
    </source>
</evidence>
<dbReference type="SUPFAM" id="SSF52172">
    <property type="entry name" value="CheY-like"/>
    <property type="match status" value="1"/>
</dbReference>
<dbReference type="Pfam" id="PF00486">
    <property type="entry name" value="Trans_reg_C"/>
    <property type="match status" value="1"/>
</dbReference>
<evidence type="ECO:0000313" key="11">
    <source>
        <dbReference type="EMBL" id="TSB48581.1"/>
    </source>
</evidence>
<dbReference type="InterPro" id="IPR001867">
    <property type="entry name" value="OmpR/PhoB-type_DNA-bd"/>
</dbReference>
<dbReference type="GO" id="GO:0000976">
    <property type="term" value="F:transcription cis-regulatory region binding"/>
    <property type="evidence" value="ECO:0007669"/>
    <property type="project" value="TreeGrafter"/>
</dbReference>
<dbReference type="PROSITE" id="PS51755">
    <property type="entry name" value="OMPR_PHOB"/>
    <property type="match status" value="1"/>
</dbReference>
<keyword evidence="3" id="KW-0902">Two-component regulatory system</keyword>
<keyword evidence="4" id="KW-0805">Transcription regulation</keyword>
<comment type="subcellular location">
    <subcellularLocation>
        <location evidence="1">Cytoplasm</location>
    </subcellularLocation>
</comment>
<dbReference type="InterPro" id="IPR036388">
    <property type="entry name" value="WH-like_DNA-bd_sf"/>
</dbReference>
<evidence type="ECO:0000256" key="5">
    <source>
        <dbReference type="ARBA" id="ARBA00023125"/>
    </source>
</evidence>
<accession>A0A554A4H2</accession>
<feature type="DNA-binding region" description="OmpR/PhoB-type" evidence="8">
    <location>
        <begin position="131"/>
        <end position="230"/>
    </location>
</feature>
<dbReference type="OrthoDB" id="9790442at2"/>
<comment type="caution">
    <text evidence="11">The sequence shown here is derived from an EMBL/GenBank/DDBJ whole genome shotgun (WGS) entry which is preliminary data.</text>
</comment>
<dbReference type="InterPro" id="IPR001789">
    <property type="entry name" value="Sig_transdc_resp-reg_receiver"/>
</dbReference>
<dbReference type="GO" id="GO:0005829">
    <property type="term" value="C:cytosol"/>
    <property type="evidence" value="ECO:0007669"/>
    <property type="project" value="TreeGrafter"/>
</dbReference>
<feature type="domain" description="Response regulatory" evidence="9">
    <location>
        <begin position="9"/>
        <end position="120"/>
    </location>
</feature>
<sequence length="233" mass="26915">MEEPMGRARILIIDNRTLLFEQIRLKAEEDGLHVVYHKPGINTNEVVEQQSPQLVIIGSELMSTCQVELCKKIRLKLLIPIIVIETIGTIMIDSFEAGANDFLKQPLDYTELFIRMKLHLGKFRREVEASPYSIHYTNLSIYLITQTVQLKGVDVELSAQEFKLLTYLASQPKRISNSKQLYEQIWGPGSYQDTRTVLVHISNIRRKLATDCDLPPYIQTIRGVGYKFHEYYL</sequence>
<dbReference type="FunFam" id="1.10.10.10:FF:000018">
    <property type="entry name" value="DNA-binding response regulator ResD"/>
    <property type="match status" value="1"/>
</dbReference>
<comment type="caution">
    <text evidence="7">Lacks conserved residue(s) required for the propagation of feature annotation.</text>
</comment>
<feature type="domain" description="OmpR/PhoB-type" evidence="10">
    <location>
        <begin position="131"/>
        <end position="230"/>
    </location>
</feature>
<dbReference type="InterPro" id="IPR016032">
    <property type="entry name" value="Sig_transdc_resp-reg_C-effctor"/>
</dbReference>
<dbReference type="InterPro" id="IPR011006">
    <property type="entry name" value="CheY-like_superfamily"/>
</dbReference>
<evidence type="ECO:0000256" key="1">
    <source>
        <dbReference type="ARBA" id="ARBA00004496"/>
    </source>
</evidence>
<dbReference type="SMART" id="SM00862">
    <property type="entry name" value="Trans_reg_C"/>
    <property type="match status" value="1"/>
</dbReference>
<dbReference type="PANTHER" id="PTHR48111">
    <property type="entry name" value="REGULATOR OF RPOS"/>
    <property type="match status" value="1"/>
</dbReference>
<dbReference type="InterPro" id="IPR039420">
    <property type="entry name" value="WalR-like"/>
</dbReference>
<organism evidence="11 12">
    <name type="scientific">Alkalicoccobacillus porphyridii</name>
    <dbReference type="NCBI Taxonomy" id="2597270"/>
    <lineage>
        <taxon>Bacteria</taxon>
        <taxon>Bacillati</taxon>
        <taxon>Bacillota</taxon>
        <taxon>Bacilli</taxon>
        <taxon>Bacillales</taxon>
        <taxon>Bacillaceae</taxon>
        <taxon>Alkalicoccobacillus</taxon>
    </lineage>
</organism>
<keyword evidence="12" id="KW-1185">Reference proteome</keyword>
<evidence type="ECO:0000313" key="12">
    <source>
        <dbReference type="Proteomes" id="UP000318521"/>
    </source>
</evidence>
<dbReference type="PROSITE" id="PS50110">
    <property type="entry name" value="RESPONSE_REGULATORY"/>
    <property type="match status" value="1"/>
</dbReference>
<proteinExistence type="predicted"/>
<dbReference type="CDD" id="cd00383">
    <property type="entry name" value="trans_reg_C"/>
    <property type="match status" value="1"/>
</dbReference>
<evidence type="ECO:0000256" key="3">
    <source>
        <dbReference type="ARBA" id="ARBA00023012"/>
    </source>
</evidence>
<evidence type="ECO:0000259" key="10">
    <source>
        <dbReference type="PROSITE" id="PS51755"/>
    </source>
</evidence>
<evidence type="ECO:0000256" key="7">
    <source>
        <dbReference type="PROSITE-ProRule" id="PRU00169"/>
    </source>
</evidence>
<dbReference type="EMBL" id="VLXZ01000001">
    <property type="protein sequence ID" value="TSB48581.1"/>
    <property type="molecule type" value="Genomic_DNA"/>
</dbReference>
<dbReference type="PANTHER" id="PTHR48111:SF1">
    <property type="entry name" value="TWO-COMPONENT RESPONSE REGULATOR ORR33"/>
    <property type="match status" value="1"/>
</dbReference>
<dbReference type="GO" id="GO:0000156">
    <property type="term" value="F:phosphorelay response regulator activity"/>
    <property type="evidence" value="ECO:0007669"/>
    <property type="project" value="TreeGrafter"/>
</dbReference>
<name>A0A554A4H2_9BACI</name>
<evidence type="ECO:0000256" key="2">
    <source>
        <dbReference type="ARBA" id="ARBA00022553"/>
    </source>
</evidence>
<keyword evidence="6" id="KW-0804">Transcription</keyword>
<gene>
    <name evidence="11" type="ORF">FN960_03240</name>
</gene>
<reference evidence="11 12" key="1">
    <citation type="submission" date="2019-07" db="EMBL/GenBank/DDBJ databases">
        <authorList>
            <person name="Park Y.J."/>
            <person name="Jeong S.E."/>
            <person name="Jung H.S."/>
        </authorList>
    </citation>
    <scope>NUCLEOTIDE SEQUENCE [LARGE SCALE GENOMIC DNA]</scope>
    <source>
        <strain evidence="12">P16(2019)</strain>
    </source>
</reference>
<evidence type="ECO:0000256" key="8">
    <source>
        <dbReference type="PROSITE-ProRule" id="PRU01091"/>
    </source>
</evidence>
<evidence type="ECO:0000256" key="4">
    <source>
        <dbReference type="ARBA" id="ARBA00023015"/>
    </source>
</evidence>
<dbReference type="Proteomes" id="UP000318521">
    <property type="component" value="Unassembled WGS sequence"/>
</dbReference>
<protein>
    <submittedName>
        <fullName evidence="11">Response regulator transcription factor</fullName>
    </submittedName>
</protein>
<dbReference type="Gene3D" id="1.10.10.10">
    <property type="entry name" value="Winged helix-like DNA-binding domain superfamily/Winged helix DNA-binding domain"/>
    <property type="match status" value="1"/>
</dbReference>
<keyword evidence="2" id="KW-0597">Phosphoprotein</keyword>
<dbReference type="SUPFAM" id="SSF46894">
    <property type="entry name" value="C-terminal effector domain of the bipartite response regulators"/>
    <property type="match status" value="1"/>
</dbReference>
<keyword evidence="5 8" id="KW-0238">DNA-binding</keyword>
<dbReference type="Gene3D" id="3.40.50.2300">
    <property type="match status" value="1"/>
</dbReference>
<dbReference type="GO" id="GO:0006355">
    <property type="term" value="P:regulation of DNA-templated transcription"/>
    <property type="evidence" value="ECO:0007669"/>
    <property type="project" value="InterPro"/>
</dbReference>